<dbReference type="EMBL" id="SMDR01000001">
    <property type="protein sequence ID" value="TNJ35634.1"/>
    <property type="molecule type" value="Genomic_DNA"/>
</dbReference>
<evidence type="ECO:0000313" key="2">
    <source>
        <dbReference type="Proteomes" id="UP000305760"/>
    </source>
</evidence>
<evidence type="ECO:0000313" key="1">
    <source>
        <dbReference type="EMBL" id="TNJ35634.1"/>
    </source>
</evidence>
<dbReference type="Pfam" id="PF11219">
    <property type="entry name" value="DUF3014"/>
    <property type="match status" value="1"/>
</dbReference>
<sequence>MARSVSYGPWLAGLVLAASGGALWFFYPRGAPAPAPATAAPPPALATAPEAVPEVRHPIEQVAVPPAESAEPLPALADSDAAALAALGALMAGTDPSNWLVPQFLVQRLVTTIDNLPKASMPRQVYAAQPVAGTLAVAQADGRRWLDAANYARYDTAVAVFEGADSRQLVAAYVRFYPLFQQAWAELGTGGQFNDRLVQVIDHLLAAPEIAGPIELVPAADGRPRLAFADPRLEGASVGHKAMLRIGPDHAARVKTKLRQLRDLLAGQRPAG</sequence>
<protein>
    <submittedName>
        <fullName evidence="1">DUF3014 domain-containing protein</fullName>
    </submittedName>
</protein>
<gene>
    <name evidence="1" type="ORF">E1B00_07770</name>
</gene>
<organism evidence="1 2">
    <name type="scientific">Arenimonas terrae</name>
    <dbReference type="NCBI Taxonomy" id="2546226"/>
    <lineage>
        <taxon>Bacteria</taxon>
        <taxon>Pseudomonadati</taxon>
        <taxon>Pseudomonadota</taxon>
        <taxon>Gammaproteobacteria</taxon>
        <taxon>Lysobacterales</taxon>
        <taxon>Lysobacteraceae</taxon>
        <taxon>Arenimonas</taxon>
    </lineage>
</organism>
<dbReference type="OrthoDB" id="5502479at2"/>
<reference evidence="1 2" key="1">
    <citation type="submission" date="2019-03" db="EMBL/GenBank/DDBJ databases">
        <title>Arenimonas daejeonensis sp. nov., isolated from compost.</title>
        <authorList>
            <person name="Jeon C.O."/>
        </authorList>
    </citation>
    <scope>NUCLEOTIDE SEQUENCE [LARGE SCALE GENOMIC DNA]</scope>
    <source>
        <strain evidence="1 2">R29</strain>
    </source>
</reference>
<accession>A0A5C4RX37</accession>
<name>A0A5C4RX37_9GAMM</name>
<dbReference type="Proteomes" id="UP000305760">
    <property type="component" value="Unassembled WGS sequence"/>
</dbReference>
<keyword evidence="2" id="KW-1185">Reference proteome</keyword>
<dbReference type="RefSeq" id="WP_139447272.1">
    <property type="nucleotide sequence ID" value="NZ_SMDR01000001.1"/>
</dbReference>
<proteinExistence type="predicted"/>
<dbReference type="InterPro" id="IPR021382">
    <property type="entry name" value="DUF3014"/>
</dbReference>
<comment type="caution">
    <text evidence="1">The sequence shown here is derived from an EMBL/GenBank/DDBJ whole genome shotgun (WGS) entry which is preliminary data.</text>
</comment>
<dbReference type="AlphaFoldDB" id="A0A5C4RX37"/>